<dbReference type="GO" id="GO:0006508">
    <property type="term" value="P:proteolysis"/>
    <property type="evidence" value="ECO:0007669"/>
    <property type="project" value="UniProtKB-KW"/>
</dbReference>
<keyword evidence="10" id="KW-1185">Reference proteome</keyword>
<keyword evidence="1 9" id="KW-0031">Aminopeptidase</keyword>
<evidence type="ECO:0000256" key="7">
    <source>
        <dbReference type="SAM" id="SignalP"/>
    </source>
</evidence>
<protein>
    <submittedName>
        <fullName evidence="9">Leucyl aminopeptidase</fullName>
    </submittedName>
</protein>
<accession>A0A1H8B2M3</accession>
<dbReference type="PANTHER" id="PTHR12147">
    <property type="entry name" value="METALLOPEPTIDASE M28 FAMILY MEMBER"/>
    <property type="match status" value="1"/>
</dbReference>
<dbReference type="RefSeq" id="WP_075010147.1">
    <property type="nucleotide sequence ID" value="NZ_FOAP01000022.1"/>
</dbReference>
<evidence type="ECO:0000259" key="8">
    <source>
        <dbReference type="Pfam" id="PF04389"/>
    </source>
</evidence>
<keyword evidence="6" id="KW-0862">Zinc</keyword>
<dbReference type="OrthoDB" id="9789219at2"/>
<feature type="domain" description="Peptidase M28" evidence="8">
    <location>
        <begin position="204"/>
        <end position="399"/>
    </location>
</feature>
<dbReference type="InterPro" id="IPR013783">
    <property type="entry name" value="Ig-like_fold"/>
</dbReference>
<evidence type="ECO:0000256" key="6">
    <source>
        <dbReference type="ARBA" id="ARBA00022833"/>
    </source>
</evidence>
<keyword evidence="2" id="KW-0645">Protease</keyword>
<dbReference type="EMBL" id="FOAP01000022">
    <property type="protein sequence ID" value="SEM76388.1"/>
    <property type="molecule type" value="Genomic_DNA"/>
</dbReference>
<evidence type="ECO:0000256" key="5">
    <source>
        <dbReference type="ARBA" id="ARBA00022801"/>
    </source>
</evidence>
<dbReference type="GO" id="GO:0046872">
    <property type="term" value="F:metal ion binding"/>
    <property type="evidence" value="ECO:0007669"/>
    <property type="project" value="UniProtKB-KW"/>
</dbReference>
<gene>
    <name evidence="9" type="ORF">SAMN05444354_122130</name>
</gene>
<organism evidence="9 10">
    <name type="scientific">Stigmatella aurantiaca</name>
    <dbReference type="NCBI Taxonomy" id="41"/>
    <lineage>
        <taxon>Bacteria</taxon>
        <taxon>Pseudomonadati</taxon>
        <taxon>Myxococcota</taxon>
        <taxon>Myxococcia</taxon>
        <taxon>Myxococcales</taxon>
        <taxon>Cystobacterineae</taxon>
        <taxon>Archangiaceae</taxon>
        <taxon>Stigmatella</taxon>
    </lineage>
</organism>
<evidence type="ECO:0000256" key="1">
    <source>
        <dbReference type="ARBA" id="ARBA00022438"/>
    </source>
</evidence>
<dbReference type="PANTHER" id="PTHR12147:SF56">
    <property type="entry name" value="AMINOPEPTIDASE YDR415C-RELATED"/>
    <property type="match status" value="1"/>
</dbReference>
<dbReference type="GO" id="GO:0008235">
    <property type="term" value="F:metalloexopeptidase activity"/>
    <property type="evidence" value="ECO:0007669"/>
    <property type="project" value="InterPro"/>
</dbReference>
<dbReference type="AlphaFoldDB" id="A0A1H8B2M3"/>
<feature type="signal peptide" evidence="7">
    <location>
        <begin position="1"/>
        <end position="21"/>
    </location>
</feature>
<evidence type="ECO:0000313" key="10">
    <source>
        <dbReference type="Proteomes" id="UP000182719"/>
    </source>
</evidence>
<keyword evidence="5" id="KW-0378">Hydrolase</keyword>
<dbReference type="Pfam" id="PF04389">
    <property type="entry name" value="Peptidase_M28"/>
    <property type="match status" value="1"/>
</dbReference>
<name>A0A1H8B2M3_STIAU</name>
<evidence type="ECO:0000256" key="2">
    <source>
        <dbReference type="ARBA" id="ARBA00022670"/>
    </source>
</evidence>
<dbReference type="Gene3D" id="3.40.630.10">
    <property type="entry name" value="Zn peptidases"/>
    <property type="match status" value="1"/>
</dbReference>
<dbReference type="Proteomes" id="UP000182719">
    <property type="component" value="Unassembled WGS sequence"/>
</dbReference>
<keyword evidence="3" id="KW-0479">Metal-binding</keyword>
<proteinExistence type="predicted"/>
<dbReference type="GO" id="GO:0004177">
    <property type="term" value="F:aminopeptidase activity"/>
    <property type="evidence" value="ECO:0007669"/>
    <property type="project" value="UniProtKB-KW"/>
</dbReference>
<keyword evidence="4 7" id="KW-0732">Signal</keyword>
<sequence length="692" mass="72825">MKLKGLAPAALLLWGAAPAFAHGTAIARPIQQPAEDRELWITLATDSLDEVQATLRASGMAPTTLPRTQNSVSMMKVRESALFRISEMMHERYKRCAGFLAHETEAEATEAMKRAGAPELPYLTAVDYTLDNADTVNALIGDLHEPNVLSTISTLSSYPTRYYKSATGAEAALKLKQIWSDFAASRPDVTVEEFVHTNYNQRSIILTIPGTTKASEVVVLGGHLDSTVGSSGSNPNAPSPGADDDASGIASLTEVIRTALAQDYRPERTVKFMGYAAEEAGLLGSQDIAKKHKSQGINVVGVLQLDMTNFQGTANVDVGLITDYTNVAQNTFLRNIIGTYTGLVIRDTKCNYGCSDHASWHGQGFPASFPFEATFADSNDYIHTASDTLAQSGNNANHALKFSKVAAAYMAELAKGTVQSTVGDIQAPTVALTGPSTAAPLVGPVTLTATASDNVGVTRVDFLVDGAVKGSDTTAPYSFVWDTATVPNGAHTLSVQALDARQNAGTGTPLSVTVNNPSTVAALHPTLKAPACTTVNAKCDSGDLLLGRGTLGPERNAPNTLNSSCADQSSGSFHVDESNDRLVVSTVDGTPFAPGKTVKIEATVWAYASGPSSDKLDLYYAADATAPVWVSLGTLTPTSGRAQTLTKTYTLPSGGALQAVRARFRYQGSAVASACGTGKFDDHDDLVFAVTK</sequence>
<evidence type="ECO:0000313" key="9">
    <source>
        <dbReference type="EMBL" id="SEM76388.1"/>
    </source>
</evidence>
<evidence type="ECO:0000256" key="4">
    <source>
        <dbReference type="ARBA" id="ARBA00022729"/>
    </source>
</evidence>
<dbReference type="InterPro" id="IPR007484">
    <property type="entry name" value="Peptidase_M28"/>
</dbReference>
<dbReference type="InterPro" id="IPR045175">
    <property type="entry name" value="M28_fam"/>
</dbReference>
<feature type="chain" id="PRO_5010307607" evidence="7">
    <location>
        <begin position="22"/>
        <end position="692"/>
    </location>
</feature>
<reference evidence="10" key="1">
    <citation type="submission" date="2016-10" db="EMBL/GenBank/DDBJ databases">
        <authorList>
            <person name="Varghese N."/>
            <person name="Submissions S."/>
        </authorList>
    </citation>
    <scope>NUCLEOTIDE SEQUENCE [LARGE SCALE GENOMIC DNA]</scope>
    <source>
        <strain evidence="10">DSM 17044</strain>
    </source>
</reference>
<dbReference type="SUPFAM" id="SSF53187">
    <property type="entry name" value="Zn-dependent exopeptidases"/>
    <property type="match status" value="1"/>
</dbReference>
<dbReference type="Gene3D" id="2.60.40.10">
    <property type="entry name" value="Immunoglobulins"/>
    <property type="match status" value="1"/>
</dbReference>
<evidence type="ECO:0000256" key="3">
    <source>
        <dbReference type="ARBA" id="ARBA00022723"/>
    </source>
</evidence>
<dbReference type="Pfam" id="PF17957">
    <property type="entry name" value="Big_7"/>
    <property type="match status" value="1"/>
</dbReference>
<dbReference type="Gene3D" id="2.60.120.260">
    <property type="entry name" value="Galactose-binding domain-like"/>
    <property type="match status" value="1"/>
</dbReference>